<accession>A0A8X6KE36</accession>
<evidence type="ECO:0000313" key="1">
    <source>
        <dbReference type="EMBL" id="GFQ70986.1"/>
    </source>
</evidence>
<reference evidence="1" key="1">
    <citation type="submission" date="2020-07" db="EMBL/GenBank/DDBJ databases">
        <title>Multicomponent nature underlies the extraordinary mechanical properties of spider dragline silk.</title>
        <authorList>
            <person name="Kono N."/>
            <person name="Nakamura H."/>
            <person name="Mori M."/>
            <person name="Yoshida Y."/>
            <person name="Ohtoshi R."/>
            <person name="Malay A.D."/>
            <person name="Moran D.A.P."/>
            <person name="Tomita M."/>
            <person name="Numata K."/>
            <person name="Arakawa K."/>
        </authorList>
    </citation>
    <scope>NUCLEOTIDE SEQUENCE</scope>
</reference>
<dbReference type="EMBL" id="BMAO01030883">
    <property type="protein sequence ID" value="GFQ70986.1"/>
    <property type="molecule type" value="Genomic_DNA"/>
</dbReference>
<dbReference type="OrthoDB" id="10459049at2759"/>
<protein>
    <submittedName>
        <fullName evidence="1">Uncharacterized protein</fullName>
    </submittedName>
</protein>
<keyword evidence="2" id="KW-1185">Reference proteome</keyword>
<dbReference type="Proteomes" id="UP000887116">
    <property type="component" value="Unassembled WGS sequence"/>
</dbReference>
<comment type="caution">
    <text evidence="1">The sequence shown here is derived from an EMBL/GenBank/DDBJ whole genome shotgun (WGS) entry which is preliminary data.</text>
</comment>
<sequence>MKKKPKISKNTILRFETPIGLFTTTIQIHKNLYFLKLGFAIIQNDTNELRKEMLTVKPNSVLLSKK</sequence>
<dbReference type="AlphaFoldDB" id="A0A8X6KE36"/>
<name>A0A8X6KE36_TRICU</name>
<proteinExistence type="predicted"/>
<organism evidence="1 2">
    <name type="scientific">Trichonephila clavata</name>
    <name type="common">Joro spider</name>
    <name type="synonym">Nephila clavata</name>
    <dbReference type="NCBI Taxonomy" id="2740835"/>
    <lineage>
        <taxon>Eukaryota</taxon>
        <taxon>Metazoa</taxon>
        <taxon>Ecdysozoa</taxon>
        <taxon>Arthropoda</taxon>
        <taxon>Chelicerata</taxon>
        <taxon>Arachnida</taxon>
        <taxon>Araneae</taxon>
        <taxon>Araneomorphae</taxon>
        <taxon>Entelegynae</taxon>
        <taxon>Araneoidea</taxon>
        <taxon>Nephilidae</taxon>
        <taxon>Trichonephila</taxon>
    </lineage>
</organism>
<gene>
    <name evidence="1" type="ORF">TNCT_376541</name>
</gene>
<evidence type="ECO:0000313" key="2">
    <source>
        <dbReference type="Proteomes" id="UP000887116"/>
    </source>
</evidence>